<dbReference type="OrthoDB" id="9811423at2"/>
<dbReference type="Pfam" id="PF06945">
    <property type="entry name" value="DUF1289"/>
    <property type="match status" value="1"/>
</dbReference>
<sequence>MSSEPASPCTGTCTLDPLTRLCRGCARTIEEIMAWPTATAAQKHVILGRLEQQSQSVSVRSK</sequence>
<dbReference type="EMBL" id="BJYR01000009">
    <property type="protein sequence ID" value="GEN99525.1"/>
    <property type="molecule type" value="Genomic_DNA"/>
</dbReference>
<evidence type="ECO:0000313" key="1">
    <source>
        <dbReference type="EMBL" id="GEN99525.1"/>
    </source>
</evidence>
<organism evidence="1 2">
    <name type="scientific">Novosphingobium sediminis</name>
    <dbReference type="NCBI Taxonomy" id="707214"/>
    <lineage>
        <taxon>Bacteria</taxon>
        <taxon>Pseudomonadati</taxon>
        <taxon>Pseudomonadota</taxon>
        <taxon>Alphaproteobacteria</taxon>
        <taxon>Sphingomonadales</taxon>
        <taxon>Sphingomonadaceae</taxon>
        <taxon>Novosphingobium</taxon>
    </lineage>
</organism>
<dbReference type="InterPro" id="IPR010710">
    <property type="entry name" value="DUF1289"/>
</dbReference>
<evidence type="ECO:0000313" key="2">
    <source>
        <dbReference type="Proteomes" id="UP000321464"/>
    </source>
</evidence>
<dbReference type="AlphaFoldDB" id="A0A512AIJ9"/>
<comment type="caution">
    <text evidence="1">The sequence shown here is derived from an EMBL/GenBank/DDBJ whole genome shotgun (WGS) entry which is preliminary data.</text>
</comment>
<gene>
    <name evidence="1" type="ORF">NSE01_13580</name>
</gene>
<name>A0A512AIJ9_9SPHN</name>
<dbReference type="PANTHER" id="PTHR35175:SF2">
    <property type="entry name" value="DUF1289 DOMAIN-CONTAINING PROTEIN"/>
    <property type="match status" value="1"/>
</dbReference>
<keyword evidence="2" id="KW-1185">Reference proteome</keyword>
<evidence type="ECO:0008006" key="3">
    <source>
        <dbReference type="Google" id="ProtNLM"/>
    </source>
</evidence>
<dbReference type="RefSeq" id="WP_147158871.1">
    <property type="nucleotide sequence ID" value="NZ_BJYR01000009.1"/>
</dbReference>
<dbReference type="Proteomes" id="UP000321464">
    <property type="component" value="Unassembled WGS sequence"/>
</dbReference>
<protein>
    <recommendedName>
        <fullName evidence="3">DUF1289 domain-containing protein</fullName>
    </recommendedName>
</protein>
<reference evidence="1 2" key="1">
    <citation type="submission" date="2019-07" db="EMBL/GenBank/DDBJ databases">
        <title>Whole genome shotgun sequence of Novosphingobium sediminis NBRC 106119.</title>
        <authorList>
            <person name="Hosoyama A."/>
            <person name="Uohara A."/>
            <person name="Ohji S."/>
            <person name="Ichikawa N."/>
        </authorList>
    </citation>
    <scope>NUCLEOTIDE SEQUENCE [LARGE SCALE GENOMIC DNA]</scope>
    <source>
        <strain evidence="1 2">NBRC 106119</strain>
    </source>
</reference>
<proteinExistence type="predicted"/>
<dbReference type="PANTHER" id="PTHR35175">
    <property type="entry name" value="DUF1289 DOMAIN-CONTAINING PROTEIN"/>
    <property type="match status" value="1"/>
</dbReference>
<accession>A0A512AIJ9</accession>